<organism evidence="2 3">
    <name type="scientific">Paenibacillus sambharensis</name>
    <dbReference type="NCBI Taxonomy" id="1803190"/>
    <lineage>
        <taxon>Bacteria</taxon>
        <taxon>Bacillati</taxon>
        <taxon>Bacillota</taxon>
        <taxon>Bacilli</taxon>
        <taxon>Bacillales</taxon>
        <taxon>Paenibacillaceae</taxon>
        <taxon>Paenibacillus</taxon>
    </lineage>
</organism>
<evidence type="ECO:0000313" key="3">
    <source>
        <dbReference type="Proteomes" id="UP000249522"/>
    </source>
</evidence>
<gene>
    <name evidence="2" type="ORF">DNH61_22495</name>
</gene>
<dbReference type="Proteomes" id="UP000249522">
    <property type="component" value="Unassembled WGS sequence"/>
</dbReference>
<reference evidence="2 3" key="1">
    <citation type="submission" date="2018-06" db="EMBL/GenBank/DDBJ databases">
        <title>Paenibacillus imtechensis sp. nov.</title>
        <authorList>
            <person name="Pinnaka A.K."/>
            <person name="Singh H."/>
            <person name="Kaur M."/>
        </authorList>
    </citation>
    <scope>NUCLEOTIDE SEQUENCE [LARGE SCALE GENOMIC DNA]</scope>
    <source>
        <strain evidence="2 3">SMB1</strain>
    </source>
</reference>
<comment type="caution">
    <text evidence="2">The sequence shown here is derived from an EMBL/GenBank/DDBJ whole genome shotgun (WGS) entry which is preliminary data.</text>
</comment>
<sequence length="232" mass="26710">MIMTSDPNASWSAWYEYWYTMHHVILEQKATLETMENRLESLERRINELEQKPSYTVERLEYHFDQLKIQQLEGTLNIGMSPPGTELSKDIDQLVVPDQPAASSQPVPPPAPVQEDGFLEVLERVSFFIDSQALIYLEELEEKLEVRLDAHHRRLIVRDIQGQSETRARYYWNKLQEDSAADASGMAIRQQEAASRTIRDLKEAIRLYLLRLKDMIAGSSPEHGPEGSPDIS</sequence>
<keyword evidence="1" id="KW-0175">Coiled coil</keyword>
<dbReference type="OrthoDB" id="2991331at2"/>
<name>A0A2W1L2W2_9BACL</name>
<evidence type="ECO:0000313" key="2">
    <source>
        <dbReference type="EMBL" id="PZD93403.1"/>
    </source>
</evidence>
<accession>A0A2W1L2W2</accession>
<keyword evidence="3" id="KW-1185">Reference proteome</keyword>
<dbReference type="Pfam" id="PF10737">
    <property type="entry name" value="GerPC"/>
    <property type="match status" value="1"/>
</dbReference>
<dbReference type="AlphaFoldDB" id="A0A2W1L2W2"/>
<proteinExistence type="predicted"/>
<feature type="coiled-coil region" evidence="1">
    <location>
        <begin position="25"/>
        <end position="52"/>
    </location>
</feature>
<dbReference type="EMBL" id="QKRB01000057">
    <property type="protein sequence ID" value="PZD93403.1"/>
    <property type="molecule type" value="Genomic_DNA"/>
</dbReference>
<dbReference type="InterPro" id="IPR019673">
    <property type="entry name" value="Spore_germination_GerPC"/>
</dbReference>
<protein>
    <submittedName>
        <fullName evidence="2">Uncharacterized protein</fullName>
    </submittedName>
</protein>
<evidence type="ECO:0000256" key="1">
    <source>
        <dbReference type="SAM" id="Coils"/>
    </source>
</evidence>